<dbReference type="HOGENOM" id="CLU_044407_1_0_1"/>
<dbReference type="PANTHER" id="PTHR14493">
    <property type="entry name" value="UNKEMPT FAMILY MEMBER"/>
    <property type="match status" value="1"/>
</dbReference>
<dbReference type="SMART" id="SM00356">
    <property type="entry name" value="ZnF_C3H1"/>
    <property type="match status" value="2"/>
</dbReference>
<dbReference type="Gene3D" id="3.30.1370.210">
    <property type="match status" value="1"/>
</dbReference>
<dbReference type="EnsemblPlants" id="KQK05294">
    <property type="protein sequence ID" value="KQK05294"/>
    <property type="gene ID" value="BRADI_2g19270v3"/>
</dbReference>
<reference evidence="7" key="2">
    <citation type="submission" date="2017-06" db="EMBL/GenBank/DDBJ databases">
        <title>WGS assembly of Brachypodium distachyon.</title>
        <authorList>
            <consortium name="The International Brachypodium Initiative"/>
            <person name="Lucas S."/>
            <person name="Harmon-Smith M."/>
            <person name="Lail K."/>
            <person name="Tice H."/>
            <person name="Grimwood J."/>
            <person name="Bruce D."/>
            <person name="Barry K."/>
            <person name="Shu S."/>
            <person name="Lindquist E."/>
            <person name="Wang M."/>
            <person name="Pitluck S."/>
            <person name="Vogel J.P."/>
            <person name="Garvin D.F."/>
            <person name="Mockler T.C."/>
            <person name="Schmutz J."/>
            <person name="Rokhsar D."/>
            <person name="Bevan M.W."/>
        </authorList>
    </citation>
    <scope>NUCLEOTIDE SEQUENCE</scope>
    <source>
        <strain evidence="7">Bd21</strain>
    </source>
</reference>
<dbReference type="KEGG" id="bdi:100821198"/>
<accession>I1HHE2</accession>
<evidence type="ECO:0000256" key="2">
    <source>
        <dbReference type="ARBA" id="ARBA00022771"/>
    </source>
</evidence>
<evidence type="ECO:0000256" key="1">
    <source>
        <dbReference type="ARBA" id="ARBA00022723"/>
    </source>
</evidence>
<keyword evidence="4" id="KW-0238">DNA-binding</keyword>
<dbReference type="eggNOG" id="KOG1595">
    <property type="taxonomic scope" value="Eukaryota"/>
</dbReference>
<dbReference type="EMBL" id="CM000881">
    <property type="protein sequence ID" value="KQK05294.1"/>
    <property type="molecule type" value="Genomic_DNA"/>
</dbReference>
<dbReference type="GO" id="GO:0003677">
    <property type="term" value="F:DNA binding"/>
    <property type="evidence" value="ECO:0007669"/>
    <property type="project" value="UniProtKB-KW"/>
</dbReference>
<protein>
    <recommendedName>
        <fullName evidence="6">C3H1-type domain-containing protein</fullName>
    </recommendedName>
</protein>
<feature type="domain" description="C3H1-type" evidence="6">
    <location>
        <begin position="109"/>
        <end position="139"/>
    </location>
</feature>
<dbReference type="OMA" id="SACSWAD"/>
<evidence type="ECO:0000313" key="8">
    <source>
        <dbReference type="EnsemblPlants" id="KQK05294"/>
    </source>
</evidence>
<dbReference type="PROSITE" id="PS50103">
    <property type="entry name" value="ZF_C3H1"/>
    <property type="match status" value="1"/>
</dbReference>
<dbReference type="AlphaFoldDB" id="I1HHE2"/>
<dbReference type="InterPro" id="IPR057444">
    <property type="entry name" value="Znf-CCCH_AtC3H23-like"/>
</dbReference>
<dbReference type="Pfam" id="PF25512">
    <property type="entry name" value="zf-CCCH_AtC3H23"/>
    <property type="match status" value="1"/>
</dbReference>
<keyword evidence="2 5" id="KW-0863">Zinc-finger</keyword>
<dbReference type="Proteomes" id="UP000008810">
    <property type="component" value="Chromosome 2"/>
</dbReference>
<dbReference type="RefSeq" id="XP_003568066.1">
    <property type="nucleotide sequence ID" value="XM_003568018.4"/>
</dbReference>
<keyword evidence="1 5" id="KW-0479">Metal-binding</keyword>
<evidence type="ECO:0000256" key="4">
    <source>
        <dbReference type="ARBA" id="ARBA00023125"/>
    </source>
</evidence>
<evidence type="ECO:0000313" key="9">
    <source>
        <dbReference type="Proteomes" id="UP000008810"/>
    </source>
</evidence>
<keyword evidence="3 5" id="KW-0862">Zinc</keyword>
<dbReference type="GeneID" id="100821198"/>
<feature type="zinc finger region" description="C3H1-type" evidence="5">
    <location>
        <begin position="109"/>
        <end position="139"/>
    </location>
</feature>
<dbReference type="OrthoDB" id="410307at2759"/>
<sequence length="276" mass="29775">MVSHEQLLQLDPTALAFSWAAEPAPSVSEIPPQLLVALGEYLSSGAAAGHNEGDAGAVADAADAEADEEFMMYEFKVRRCARARSHDWTACPYAHPGEAARRRDPRRVAYAGEPCPDFRRRPGAACPRGNSCPLAHGTFELWLHPSRYRTRPCRAGTACRRRVCFFAHTPAELRAAAGHKAGGDISPLAALSPKSTLTSLWESPPVSPVEGGRGWWVDAAAGDEGDADAEVEELMLAMRELNFRQAAAKAASRTQVLPPVTEDDGPDFGWVSELVM</sequence>
<gene>
    <name evidence="8" type="primary">LOC100821198</name>
    <name evidence="7" type="ORF">BRADI_2g19270v3</name>
</gene>
<dbReference type="InterPro" id="IPR045234">
    <property type="entry name" value="Unkempt-like"/>
</dbReference>
<dbReference type="Gramene" id="KQK05294">
    <property type="protein sequence ID" value="KQK05294"/>
    <property type="gene ID" value="BRADI_2g19270v3"/>
</dbReference>
<evidence type="ECO:0000256" key="5">
    <source>
        <dbReference type="PROSITE-ProRule" id="PRU00723"/>
    </source>
</evidence>
<dbReference type="InterPro" id="IPR000571">
    <property type="entry name" value="Znf_CCCH"/>
</dbReference>
<evidence type="ECO:0000259" key="6">
    <source>
        <dbReference type="PROSITE" id="PS50103"/>
    </source>
</evidence>
<dbReference type="GO" id="GO:0008270">
    <property type="term" value="F:zinc ion binding"/>
    <property type="evidence" value="ECO:0007669"/>
    <property type="project" value="UniProtKB-KW"/>
</dbReference>
<evidence type="ECO:0000256" key="3">
    <source>
        <dbReference type="ARBA" id="ARBA00022833"/>
    </source>
</evidence>
<keyword evidence="9" id="KW-1185">Reference proteome</keyword>
<dbReference type="PANTHER" id="PTHR14493:SF44">
    <property type="entry name" value="ZINC FINGER CCCH DOMAIN-CONTAINING PROTEIN 10"/>
    <property type="match status" value="1"/>
</dbReference>
<reference evidence="8" key="3">
    <citation type="submission" date="2018-08" db="UniProtKB">
        <authorList>
            <consortium name="EnsemblPlants"/>
        </authorList>
    </citation>
    <scope>IDENTIFICATION</scope>
    <source>
        <strain evidence="8">cv. Bd21</strain>
    </source>
</reference>
<evidence type="ECO:0000313" key="7">
    <source>
        <dbReference type="EMBL" id="KQK05294.1"/>
    </source>
</evidence>
<name>I1HHE2_BRADI</name>
<proteinExistence type="predicted"/>
<organism evidence="7">
    <name type="scientific">Brachypodium distachyon</name>
    <name type="common">Purple false brome</name>
    <name type="synonym">Trachynia distachya</name>
    <dbReference type="NCBI Taxonomy" id="15368"/>
    <lineage>
        <taxon>Eukaryota</taxon>
        <taxon>Viridiplantae</taxon>
        <taxon>Streptophyta</taxon>
        <taxon>Embryophyta</taxon>
        <taxon>Tracheophyta</taxon>
        <taxon>Spermatophyta</taxon>
        <taxon>Magnoliopsida</taxon>
        <taxon>Liliopsida</taxon>
        <taxon>Poales</taxon>
        <taxon>Poaceae</taxon>
        <taxon>BOP clade</taxon>
        <taxon>Pooideae</taxon>
        <taxon>Stipodae</taxon>
        <taxon>Brachypodieae</taxon>
        <taxon>Brachypodium</taxon>
    </lineage>
</organism>
<reference evidence="7 8" key="1">
    <citation type="journal article" date="2010" name="Nature">
        <title>Genome sequencing and analysis of the model grass Brachypodium distachyon.</title>
        <authorList>
            <consortium name="International Brachypodium Initiative"/>
        </authorList>
    </citation>
    <scope>NUCLEOTIDE SEQUENCE [LARGE SCALE GENOMIC DNA]</scope>
    <source>
        <strain evidence="7">Bd21</strain>
        <strain evidence="8">cv. Bd21</strain>
    </source>
</reference>